<accession>A0ABU1F954</accession>
<evidence type="ECO:0000256" key="10">
    <source>
        <dbReference type="ARBA" id="ARBA00023004"/>
    </source>
</evidence>
<dbReference type="RefSeq" id="WP_310457347.1">
    <property type="nucleotide sequence ID" value="NZ_JAVKPH010000010.1"/>
</dbReference>
<dbReference type="InterPro" id="IPR011577">
    <property type="entry name" value="Cyt_b561_bac/Ni-Hgenase"/>
</dbReference>
<dbReference type="SUPFAM" id="SSF81342">
    <property type="entry name" value="Transmembrane di-heme cytochromes"/>
    <property type="match status" value="1"/>
</dbReference>
<evidence type="ECO:0000313" key="15">
    <source>
        <dbReference type="EMBL" id="MDR5653113.1"/>
    </source>
</evidence>
<keyword evidence="9 13" id="KW-1133">Transmembrane helix</keyword>
<evidence type="ECO:0000256" key="4">
    <source>
        <dbReference type="ARBA" id="ARBA00022475"/>
    </source>
</evidence>
<dbReference type="EMBL" id="JAVKPH010000010">
    <property type="protein sequence ID" value="MDR5653113.1"/>
    <property type="molecule type" value="Genomic_DNA"/>
</dbReference>
<comment type="subcellular location">
    <subcellularLocation>
        <location evidence="2">Cell membrane</location>
        <topology evidence="2">Multi-pass membrane protein</topology>
    </subcellularLocation>
</comment>
<evidence type="ECO:0000256" key="2">
    <source>
        <dbReference type="ARBA" id="ARBA00004651"/>
    </source>
</evidence>
<evidence type="ECO:0000256" key="8">
    <source>
        <dbReference type="ARBA" id="ARBA00022982"/>
    </source>
</evidence>
<comment type="similarity">
    <text evidence="12">Belongs to the cytochrome b561 family.</text>
</comment>
<keyword evidence="7" id="KW-0479">Metal-binding</keyword>
<comment type="cofactor">
    <cofactor evidence="1">
        <name>heme b</name>
        <dbReference type="ChEBI" id="CHEBI:60344"/>
    </cofactor>
</comment>
<keyword evidence="16" id="KW-1185">Reference proteome</keyword>
<feature type="domain" description="Cytochrome b561 bacterial/Ni-hydrogenase" evidence="14">
    <location>
        <begin position="7"/>
        <end position="158"/>
    </location>
</feature>
<keyword evidence="5" id="KW-0349">Heme</keyword>
<gene>
    <name evidence="15" type="ORF">RGD00_10885</name>
</gene>
<dbReference type="InterPro" id="IPR016174">
    <property type="entry name" value="Di-haem_cyt_TM"/>
</dbReference>
<comment type="caution">
    <text evidence="15">The sequence shown here is derived from an EMBL/GenBank/DDBJ whole genome shotgun (WGS) entry which is preliminary data.</text>
</comment>
<evidence type="ECO:0000256" key="3">
    <source>
        <dbReference type="ARBA" id="ARBA00022448"/>
    </source>
</evidence>
<evidence type="ECO:0000259" key="14">
    <source>
        <dbReference type="Pfam" id="PF01292"/>
    </source>
</evidence>
<reference evidence="15 16" key="1">
    <citation type="submission" date="2023-09" db="EMBL/GenBank/DDBJ databases">
        <title>Xinfangfangia sedmenti sp. nov., isolated the sedment.</title>
        <authorList>
            <person name="Xu L."/>
        </authorList>
    </citation>
    <scope>NUCLEOTIDE SEQUENCE [LARGE SCALE GENOMIC DNA]</scope>
    <source>
        <strain evidence="15 16">LG-4</strain>
    </source>
</reference>
<proteinExistence type="inferred from homology"/>
<dbReference type="InterPro" id="IPR052168">
    <property type="entry name" value="Cytochrome_b561_oxidase"/>
</dbReference>
<keyword evidence="8" id="KW-0249">Electron transport</keyword>
<evidence type="ECO:0000256" key="13">
    <source>
        <dbReference type="SAM" id="Phobius"/>
    </source>
</evidence>
<dbReference type="Proteomes" id="UP001247754">
    <property type="component" value="Unassembled WGS sequence"/>
</dbReference>
<evidence type="ECO:0000256" key="5">
    <source>
        <dbReference type="ARBA" id="ARBA00022617"/>
    </source>
</evidence>
<keyword evidence="11 13" id="KW-0472">Membrane</keyword>
<sequence length="162" mass="17698">MPHPRTYSRAQIVLHWLVVVLILAQYLNNEPIAEAWRAFRQGQVVEGGPGIALHILPGMLVLLLTLWRLVLRLTRGAPPPPAEEAAPLRFAAAAVHWALYALTLLLPVSGAVAWIGGVEGAGGAHAVMTKLLLALVALHIAAALWHQFWLRDGLLSRMRISR</sequence>
<evidence type="ECO:0000256" key="1">
    <source>
        <dbReference type="ARBA" id="ARBA00001970"/>
    </source>
</evidence>
<dbReference type="Pfam" id="PF01292">
    <property type="entry name" value="Ni_hydr_CYTB"/>
    <property type="match status" value="1"/>
</dbReference>
<feature type="transmembrane region" description="Helical" evidence="13">
    <location>
        <begin position="90"/>
        <end position="115"/>
    </location>
</feature>
<dbReference type="PANTHER" id="PTHR30529">
    <property type="entry name" value="CYTOCHROME B561"/>
    <property type="match status" value="1"/>
</dbReference>
<keyword evidence="10" id="KW-0408">Iron</keyword>
<evidence type="ECO:0000256" key="9">
    <source>
        <dbReference type="ARBA" id="ARBA00022989"/>
    </source>
</evidence>
<dbReference type="PANTHER" id="PTHR30529:SF7">
    <property type="entry name" value="CYTOCHROME B561 BACTERIAL_NI-HYDROGENASE DOMAIN-CONTAINING PROTEIN"/>
    <property type="match status" value="1"/>
</dbReference>
<protein>
    <submittedName>
        <fullName evidence="15">Cytochrome b/b6 domain-containing protein</fullName>
    </submittedName>
</protein>
<keyword evidence="6 13" id="KW-0812">Transmembrane</keyword>
<evidence type="ECO:0000256" key="6">
    <source>
        <dbReference type="ARBA" id="ARBA00022692"/>
    </source>
</evidence>
<evidence type="ECO:0000256" key="12">
    <source>
        <dbReference type="ARBA" id="ARBA00037975"/>
    </source>
</evidence>
<keyword evidence="4" id="KW-1003">Cell membrane</keyword>
<evidence type="ECO:0000256" key="11">
    <source>
        <dbReference type="ARBA" id="ARBA00023136"/>
    </source>
</evidence>
<feature type="transmembrane region" description="Helical" evidence="13">
    <location>
        <begin position="12"/>
        <end position="28"/>
    </location>
</feature>
<evidence type="ECO:0000313" key="16">
    <source>
        <dbReference type="Proteomes" id="UP001247754"/>
    </source>
</evidence>
<name>A0ABU1F954_9RHOB</name>
<evidence type="ECO:0000256" key="7">
    <source>
        <dbReference type="ARBA" id="ARBA00022723"/>
    </source>
</evidence>
<feature type="transmembrane region" description="Helical" evidence="13">
    <location>
        <begin position="48"/>
        <end position="70"/>
    </location>
</feature>
<keyword evidence="3" id="KW-0813">Transport</keyword>
<organism evidence="15 16">
    <name type="scientific">Ruixingdingia sedimenti</name>
    <dbReference type="NCBI Taxonomy" id="3073604"/>
    <lineage>
        <taxon>Bacteria</taxon>
        <taxon>Pseudomonadati</taxon>
        <taxon>Pseudomonadota</taxon>
        <taxon>Alphaproteobacteria</taxon>
        <taxon>Rhodobacterales</taxon>
        <taxon>Paracoccaceae</taxon>
        <taxon>Ruixingdingia</taxon>
    </lineage>
</organism>
<feature type="transmembrane region" description="Helical" evidence="13">
    <location>
        <begin position="127"/>
        <end position="150"/>
    </location>
</feature>